<dbReference type="InterPro" id="IPR050204">
    <property type="entry name" value="AraC_XylS_family_regulators"/>
</dbReference>
<evidence type="ECO:0000259" key="5">
    <source>
        <dbReference type="PROSITE" id="PS01124"/>
    </source>
</evidence>
<dbReference type="EMBL" id="PGFS01000001">
    <property type="protein sequence ID" value="MDH4572149.1"/>
    <property type="molecule type" value="Genomic_DNA"/>
</dbReference>
<keyword evidence="1" id="KW-0805">Transcription regulation</keyword>
<dbReference type="InterPro" id="IPR018062">
    <property type="entry name" value="HTH_AraC-typ_CS"/>
</dbReference>
<protein>
    <submittedName>
        <fullName evidence="6">AraC family transcriptional regulator</fullName>
    </submittedName>
</protein>
<evidence type="ECO:0000256" key="3">
    <source>
        <dbReference type="ARBA" id="ARBA00023159"/>
    </source>
</evidence>
<evidence type="ECO:0000256" key="4">
    <source>
        <dbReference type="ARBA" id="ARBA00023163"/>
    </source>
</evidence>
<dbReference type="SUPFAM" id="SSF46689">
    <property type="entry name" value="Homeodomain-like"/>
    <property type="match status" value="2"/>
</dbReference>
<reference evidence="6" key="1">
    <citation type="journal article" date="2015" name="Antonie Van Leeuwenhoek">
        <title>Comparative 16S rRNA signatures and multilocus sequence analysis for the genus Salinicola and description of Salinicola acroporae sp. nov., isolated from coral Acropora digitifera.</title>
        <authorList>
            <person name="Lepcha R.T."/>
            <person name="Poddar A."/>
            <person name="Schumann P."/>
            <person name="Das S.K."/>
        </authorList>
    </citation>
    <scope>NUCLEOTIDE SEQUENCE</scope>
    <source>
        <strain evidence="6">S4-41</strain>
    </source>
</reference>
<sequence length="288" mass="32270">MSGYSRQRGEMRFWRSGELPFVEARLTRDGRDVGYARHSHEAFSIGAVLAGRSLYEYQVPGESLRALPLSEGAVVVMNPFEIHACNPLDDTPWSYIMLYVDARWLAALQREAGMSDGDFRPLALHMTRVPALYRDLLGLCDKLFDADCPPVAKVAASESFFRQLLARPGAYRAEPRRAGSALQPVVDFIRDHCTECLPLERIAAEAGLSPSHLVRSFKRQYGITPHAFLTDCRVRHGQAALKAGGAIADVALACRFADQSHFQRTFKRFTAATPDQYRRVGRPQDSRR</sequence>
<dbReference type="Pfam" id="PF02311">
    <property type="entry name" value="AraC_binding"/>
    <property type="match status" value="1"/>
</dbReference>
<gene>
    <name evidence="6" type="ORF">CUR86_06545</name>
</gene>
<dbReference type="InterPro" id="IPR009057">
    <property type="entry name" value="Homeodomain-like_sf"/>
</dbReference>
<keyword evidence="3" id="KW-0010">Activator</keyword>
<keyword evidence="7" id="KW-1185">Reference proteome</keyword>
<keyword evidence="4" id="KW-0804">Transcription</keyword>
<dbReference type="InterPro" id="IPR003313">
    <property type="entry name" value="AraC-bd"/>
</dbReference>
<proteinExistence type="predicted"/>
<dbReference type="InterPro" id="IPR037923">
    <property type="entry name" value="HTH-like"/>
</dbReference>
<dbReference type="SUPFAM" id="SSF51215">
    <property type="entry name" value="Regulatory protein AraC"/>
    <property type="match status" value="1"/>
</dbReference>
<evidence type="ECO:0000256" key="1">
    <source>
        <dbReference type="ARBA" id="ARBA00023015"/>
    </source>
</evidence>
<accession>A0ABT6I3A1</accession>
<comment type="caution">
    <text evidence="6">The sequence shown here is derived from an EMBL/GenBank/DDBJ whole genome shotgun (WGS) entry which is preliminary data.</text>
</comment>
<evidence type="ECO:0000313" key="7">
    <source>
        <dbReference type="Proteomes" id="UP001162135"/>
    </source>
</evidence>
<dbReference type="Gene3D" id="1.10.10.60">
    <property type="entry name" value="Homeodomain-like"/>
    <property type="match status" value="1"/>
</dbReference>
<reference evidence="6" key="2">
    <citation type="submission" date="2017-11" db="EMBL/GenBank/DDBJ databases">
        <authorList>
            <person name="Das S.K."/>
        </authorList>
    </citation>
    <scope>NUCLEOTIDE SEQUENCE</scope>
    <source>
        <strain evidence="6">S4-41</strain>
    </source>
</reference>
<dbReference type="Proteomes" id="UP001162135">
    <property type="component" value="Unassembled WGS sequence"/>
</dbReference>
<dbReference type="PROSITE" id="PS00041">
    <property type="entry name" value="HTH_ARAC_FAMILY_1"/>
    <property type="match status" value="1"/>
</dbReference>
<dbReference type="Pfam" id="PF12833">
    <property type="entry name" value="HTH_18"/>
    <property type="match status" value="1"/>
</dbReference>
<evidence type="ECO:0000313" key="6">
    <source>
        <dbReference type="EMBL" id="MDH4572149.1"/>
    </source>
</evidence>
<keyword evidence="2" id="KW-0238">DNA-binding</keyword>
<dbReference type="PANTHER" id="PTHR46796">
    <property type="entry name" value="HTH-TYPE TRANSCRIPTIONAL ACTIVATOR RHAS-RELATED"/>
    <property type="match status" value="1"/>
</dbReference>
<name>A0ABT6I3A1_9GAMM</name>
<feature type="domain" description="HTH araC/xylS-type" evidence="5">
    <location>
        <begin position="183"/>
        <end position="280"/>
    </location>
</feature>
<organism evidence="6 7">
    <name type="scientific">Salinicola acroporae</name>
    <dbReference type="NCBI Taxonomy" id="1541440"/>
    <lineage>
        <taxon>Bacteria</taxon>
        <taxon>Pseudomonadati</taxon>
        <taxon>Pseudomonadota</taxon>
        <taxon>Gammaproteobacteria</taxon>
        <taxon>Oceanospirillales</taxon>
        <taxon>Halomonadaceae</taxon>
        <taxon>Salinicola</taxon>
    </lineage>
</organism>
<dbReference type="RefSeq" id="WP_110715971.1">
    <property type="nucleotide sequence ID" value="NZ_PGFS01000001.1"/>
</dbReference>
<evidence type="ECO:0000256" key="2">
    <source>
        <dbReference type="ARBA" id="ARBA00023125"/>
    </source>
</evidence>
<dbReference type="SMART" id="SM00342">
    <property type="entry name" value="HTH_ARAC"/>
    <property type="match status" value="1"/>
</dbReference>
<dbReference type="InterPro" id="IPR018060">
    <property type="entry name" value="HTH_AraC"/>
</dbReference>
<dbReference type="PROSITE" id="PS01124">
    <property type="entry name" value="HTH_ARAC_FAMILY_2"/>
    <property type="match status" value="1"/>
</dbReference>
<dbReference type="PANTHER" id="PTHR46796:SF2">
    <property type="entry name" value="TRANSCRIPTIONAL REGULATORY PROTEIN"/>
    <property type="match status" value="1"/>
</dbReference>